<keyword evidence="3 6" id="KW-0812">Transmembrane</keyword>
<evidence type="ECO:0000256" key="6">
    <source>
        <dbReference type="SAM" id="Phobius"/>
    </source>
</evidence>
<feature type="transmembrane region" description="Helical" evidence="6">
    <location>
        <begin position="476"/>
        <end position="497"/>
    </location>
</feature>
<dbReference type="AlphaFoldDB" id="A0A2U1FAF8"/>
<dbReference type="InterPro" id="IPR051679">
    <property type="entry name" value="DASS-Related_Transporters"/>
</dbReference>
<keyword evidence="4 6" id="KW-1133">Transmembrane helix</keyword>
<keyword evidence="2" id="KW-1003">Cell membrane</keyword>
<feature type="transmembrane region" description="Helical" evidence="6">
    <location>
        <begin position="267"/>
        <end position="287"/>
    </location>
</feature>
<comment type="caution">
    <text evidence="7">The sequence shown here is derived from an EMBL/GenBank/DDBJ whole genome shotgun (WGS) entry which is preliminary data.</text>
</comment>
<dbReference type="RefSeq" id="WP_116679534.1">
    <property type="nucleotide sequence ID" value="NZ_QEKY01000010.1"/>
</dbReference>
<evidence type="ECO:0000313" key="7">
    <source>
        <dbReference type="EMBL" id="PVZ09162.1"/>
    </source>
</evidence>
<keyword evidence="5 6" id="KW-0472">Membrane</keyword>
<protein>
    <submittedName>
        <fullName evidence="7">Putative ion transporter superfamily protein YfcC</fullName>
    </submittedName>
</protein>
<dbReference type="GeneID" id="94551002"/>
<proteinExistence type="predicted"/>
<dbReference type="Proteomes" id="UP000245462">
    <property type="component" value="Unassembled WGS sequence"/>
</dbReference>
<dbReference type="GO" id="GO:0005886">
    <property type="term" value="C:plasma membrane"/>
    <property type="evidence" value="ECO:0007669"/>
    <property type="project" value="UniProtKB-SubCell"/>
</dbReference>
<evidence type="ECO:0000256" key="1">
    <source>
        <dbReference type="ARBA" id="ARBA00004651"/>
    </source>
</evidence>
<evidence type="ECO:0000256" key="3">
    <source>
        <dbReference type="ARBA" id="ARBA00022692"/>
    </source>
</evidence>
<feature type="transmembrane region" description="Helical" evidence="6">
    <location>
        <begin position="293"/>
        <end position="316"/>
    </location>
</feature>
<feature type="transmembrane region" description="Helical" evidence="6">
    <location>
        <begin position="170"/>
        <end position="193"/>
    </location>
</feature>
<feature type="transmembrane region" description="Helical" evidence="6">
    <location>
        <begin position="509"/>
        <end position="529"/>
    </location>
</feature>
<comment type="subcellular location">
    <subcellularLocation>
        <location evidence="1">Cell membrane</location>
        <topology evidence="1">Multi-pass membrane protein</topology>
    </subcellularLocation>
</comment>
<evidence type="ECO:0000313" key="8">
    <source>
        <dbReference type="Proteomes" id="UP000245462"/>
    </source>
</evidence>
<feature type="transmembrane region" description="Helical" evidence="6">
    <location>
        <begin position="351"/>
        <end position="371"/>
    </location>
</feature>
<feature type="transmembrane region" description="Helical" evidence="6">
    <location>
        <begin position="323"/>
        <end position="345"/>
    </location>
</feature>
<dbReference type="PANTHER" id="PTHR43652">
    <property type="entry name" value="BASIC AMINO ACID ANTIPORTER YFCC-RELATED"/>
    <property type="match status" value="1"/>
</dbReference>
<dbReference type="Pfam" id="PF03606">
    <property type="entry name" value="DcuC"/>
    <property type="match status" value="1"/>
</dbReference>
<dbReference type="PANTHER" id="PTHR43652:SF2">
    <property type="entry name" value="BASIC AMINO ACID ANTIPORTER YFCC-RELATED"/>
    <property type="match status" value="1"/>
</dbReference>
<feature type="transmembrane region" description="Helical" evidence="6">
    <location>
        <begin position="205"/>
        <end position="227"/>
    </location>
</feature>
<evidence type="ECO:0000256" key="4">
    <source>
        <dbReference type="ARBA" id="ARBA00022989"/>
    </source>
</evidence>
<feature type="transmembrane region" description="Helical" evidence="6">
    <location>
        <begin position="120"/>
        <end position="141"/>
    </location>
</feature>
<name>A0A2U1FAF8_9PORP</name>
<keyword evidence="8" id="KW-1185">Reference proteome</keyword>
<organism evidence="7 8">
    <name type="scientific">Porphyromonas loveana</name>
    <dbReference type="NCBI Taxonomy" id="1884669"/>
    <lineage>
        <taxon>Bacteria</taxon>
        <taxon>Pseudomonadati</taxon>
        <taxon>Bacteroidota</taxon>
        <taxon>Bacteroidia</taxon>
        <taxon>Bacteroidales</taxon>
        <taxon>Porphyromonadaceae</taxon>
        <taxon>Porphyromonas</taxon>
    </lineage>
</organism>
<dbReference type="InterPro" id="IPR018385">
    <property type="entry name" value="C4_dicarb_anaerob_car-like"/>
</dbReference>
<feature type="transmembrane region" description="Helical" evidence="6">
    <location>
        <begin position="383"/>
        <end position="399"/>
    </location>
</feature>
<evidence type="ECO:0000256" key="5">
    <source>
        <dbReference type="ARBA" id="ARBA00023136"/>
    </source>
</evidence>
<feature type="transmembrane region" description="Helical" evidence="6">
    <location>
        <begin position="74"/>
        <end position="91"/>
    </location>
</feature>
<feature type="transmembrane region" description="Helical" evidence="6">
    <location>
        <begin position="147"/>
        <end position="163"/>
    </location>
</feature>
<reference evidence="7 8" key="1">
    <citation type="submission" date="2018-04" db="EMBL/GenBank/DDBJ databases">
        <title>Genomic Encyclopedia of Type Strains, Phase IV (KMG-IV): sequencing the most valuable type-strain genomes for metagenomic binning, comparative biology and taxonomic classification.</title>
        <authorList>
            <person name="Goeker M."/>
        </authorList>
    </citation>
    <scope>NUCLEOTIDE SEQUENCE [LARGE SCALE GENOMIC DNA]</scope>
    <source>
        <strain evidence="7 8">DSM 28520</strain>
    </source>
</reference>
<feature type="transmembrane region" description="Helical" evidence="6">
    <location>
        <begin position="7"/>
        <end position="26"/>
    </location>
</feature>
<sequence>MLKKIPHTLVIIFSLIVFCAVLTWLVPAGEFNYQTVEVNGVSRSVVVDNSYHSVEKSPQTWQIFSSFLEGFERQAAIIAFVLIIGGAFQILNSSRAVDSGIYSFLSFTRRLEKHAFMNRIGVNNLIIILVMTLFSLFGSIFGMSEETLAFVIIIVPLAISMGYDSLTGLMMVYVSAHVGFTGATLNPFTIGIAQGLSGLPLFSGIGYRVFCWIVFTVFIIAVTLIYAKRVKKNPKLSPMYQADSYWRQREADTEPQSLAKKATPSTWMVFACTSLILVVLSFLYPLTTFSVGLHAYTLVCIPIIASLYVVSGYFSIRKSAQLFILNLLGFTILFLVVGVMGYQWYLPEISALFLCMGVFAGIANSMSANGITAEFITGVKDMLTAALVIALAGGIIQILSDGKIMDTILYSLAQVMESAGKTTTVGLMFLMQAIINIFIPSGSAKAALTMPIMAPFSDVIGLSRQVTVMAYQFGDGITNMITPTSAVLIGAIGIAKVPYEVWFKWFWKILVMLMILGFLLLLPTVSIQLDGF</sequence>
<feature type="transmembrane region" description="Helical" evidence="6">
    <location>
        <begin position="419"/>
        <end position="439"/>
    </location>
</feature>
<gene>
    <name evidence="7" type="ORF">C7382_11029</name>
</gene>
<dbReference type="OrthoDB" id="255482at2"/>
<evidence type="ECO:0000256" key="2">
    <source>
        <dbReference type="ARBA" id="ARBA00022475"/>
    </source>
</evidence>
<dbReference type="EMBL" id="QEKY01000010">
    <property type="protein sequence ID" value="PVZ09162.1"/>
    <property type="molecule type" value="Genomic_DNA"/>
</dbReference>
<accession>A0A2U1FAF8</accession>